<dbReference type="EMBL" id="JAHWDP010000002">
    <property type="protein sequence ID" value="MBW2937701.1"/>
    <property type="molecule type" value="Genomic_DNA"/>
</dbReference>
<dbReference type="Pfam" id="PF00534">
    <property type="entry name" value="Glycos_transf_1"/>
    <property type="match status" value="1"/>
</dbReference>
<dbReference type="InterPro" id="IPR001296">
    <property type="entry name" value="Glyco_trans_1"/>
</dbReference>
<protein>
    <submittedName>
        <fullName evidence="3">Glycosyltransferase</fullName>
        <ecNumber evidence="3">2.4.-.-</ecNumber>
    </submittedName>
</protein>
<reference evidence="3" key="1">
    <citation type="submission" date="2021-07" db="EMBL/GenBank/DDBJ databases">
        <title>Aureisphaera sp. CAU 1614 isolated from sea sediment.</title>
        <authorList>
            <person name="Kim W."/>
        </authorList>
    </citation>
    <scope>NUCLEOTIDE SEQUENCE</scope>
    <source>
        <strain evidence="3">CAU 1614</strain>
    </source>
</reference>
<dbReference type="RefSeq" id="WP_219052116.1">
    <property type="nucleotide sequence ID" value="NZ_JAHWDP010000002.1"/>
</dbReference>
<dbReference type="EC" id="2.4.-.-" evidence="3"/>
<accession>A0A9X1FNI5</accession>
<dbReference type="Pfam" id="PF13439">
    <property type="entry name" value="Glyco_transf_4"/>
    <property type="match status" value="1"/>
</dbReference>
<evidence type="ECO:0000259" key="2">
    <source>
        <dbReference type="Pfam" id="PF13439"/>
    </source>
</evidence>
<evidence type="ECO:0000313" key="4">
    <source>
        <dbReference type="Proteomes" id="UP001138686"/>
    </source>
</evidence>
<keyword evidence="3" id="KW-0328">Glycosyltransferase</keyword>
<name>A0A9X1FNI5_9FLAO</name>
<keyword evidence="3" id="KW-0808">Transferase</keyword>
<dbReference type="AlphaFoldDB" id="A0A9X1FNI5"/>
<gene>
    <name evidence="3" type="ORF">KXJ69_06255</name>
</gene>
<evidence type="ECO:0000313" key="3">
    <source>
        <dbReference type="EMBL" id="MBW2937701.1"/>
    </source>
</evidence>
<comment type="caution">
    <text evidence="3">The sequence shown here is derived from an EMBL/GenBank/DDBJ whole genome shotgun (WGS) entry which is preliminary data.</text>
</comment>
<dbReference type="PANTHER" id="PTHR12526">
    <property type="entry name" value="GLYCOSYLTRANSFERASE"/>
    <property type="match status" value="1"/>
</dbReference>
<keyword evidence="4" id="KW-1185">Reference proteome</keyword>
<evidence type="ECO:0000259" key="1">
    <source>
        <dbReference type="Pfam" id="PF00534"/>
    </source>
</evidence>
<dbReference type="GO" id="GO:0016757">
    <property type="term" value="F:glycosyltransferase activity"/>
    <property type="evidence" value="ECO:0007669"/>
    <property type="project" value="UniProtKB-KW"/>
</dbReference>
<feature type="domain" description="Glycosyl transferase family 1" evidence="1">
    <location>
        <begin position="179"/>
        <end position="324"/>
    </location>
</feature>
<dbReference type="InterPro" id="IPR028098">
    <property type="entry name" value="Glyco_trans_4-like_N"/>
</dbReference>
<feature type="domain" description="Glycosyltransferase subfamily 4-like N-terminal" evidence="2">
    <location>
        <begin position="13"/>
        <end position="161"/>
    </location>
</feature>
<proteinExistence type="predicted"/>
<dbReference type="Proteomes" id="UP001138686">
    <property type="component" value="Unassembled WGS sequence"/>
</dbReference>
<sequence length="356" mass="40563">MRVLQLIDSLDAGGAERVAVTFANALVSKVEYSSLCTTRKEGLLKNNLDKGVSYLFLKKNHALDVFAIVRLLRFIKREKINIIHAHATSYFTGTIIKIIKPKMILIWHDHYGNSELLHKRKFKILQWCSFRFNGILCVNKNLTQWAISHLKSKDIRYFKNIVSLPEENDTNLKLKGIEGKRIICVGNFRPQKDHQNLLNAFELVLAKHPEYSLHLFGKNWGDTYFNNIKEQIQQNNLGECVHYYGAQKTTLGLLMQANIGVLSSQSEGLPISLLEYGIAGLAVVCTRVGQCEEVINGFGQCVDPNRPEDLALAIHSYIENIEKRTLDATLFQNHILKNHSIDAIIPILISYYESKR</sequence>
<dbReference type="PANTHER" id="PTHR12526:SF630">
    <property type="entry name" value="GLYCOSYLTRANSFERASE"/>
    <property type="match status" value="1"/>
</dbReference>
<organism evidence="3 4">
    <name type="scientific">Halomarinibacterium sedimenti</name>
    <dbReference type="NCBI Taxonomy" id="2857106"/>
    <lineage>
        <taxon>Bacteria</taxon>
        <taxon>Pseudomonadati</taxon>
        <taxon>Bacteroidota</taxon>
        <taxon>Flavobacteriia</taxon>
        <taxon>Flavobacteriales</taxon>
        <taxon>Flavobacteriaceae</taxon>
        <taxon>Halomarinibacterium</taxon>
    </lineage>
</organism>